<organism evidence="1 2">
    <name type="scientific">Paucibacter sediminis</name>
    <dbReference type="NCBI Taxonomy" id="3019553"/>
    <lineage>
        <taxon>Bacteria</taxon>
        <taxon>Pseudomonadati</taxon>
        <taxon>Pseudomonadota</taxon>
        <taxon>Betaproteobacteria</taxon>
        <taxon>Burkholderiales</taxon>
        <taxon>Sphaerotilaceae</taxon>
        <taxon>Roseateles</taxon>
    </lineage>
</organism>
<dbReference type="AlphaFoldDB" id="A0AA95SPT4"/>
<dbReference type="Proteomes" id="UP001177769">
    <property type="component" value="Chromosome"/>
</dbReference>
<protein>
    <submittedName>
        <fullName evidence="1">Uncharacterized protein</fullName>
    </submittedName>
</protein>
<dbReference type="KEGG" id="pais:PFX98_10920"/>
<accession>A0AA95SPT4</accession>
<dbReference type="RefSeq" id="WP_285235230.1">
    <property type="nucleotide sequence ID" value="NZ_CP116346.1"/>
</dbReference>
<proteinExistence type="predicted"/>
<evidence type="ECO:0000313" key="2">
    <source>
        <dbReference type="Proteomes" id="UP001177769"/>
    </source>
</evidence>
<reference evidence="1" key="1">
    <citation type="submission" date="2023-01" db="EMBL/GenBank/DDBJ databases">
        <title>Whole genome sequence of Paucibacter sp. S2-9 isolated from pond sediment.</title>
        <authorList>
            <person name="Jung J.Y."/>
        </authorList>
    </citation>
    <scope>NUCLEOTIDE SEQUENCE</scope>
    <source>
        <strain evidence="1">S2-9</strain>
    </source>
</reference>
<name>A0AA95SPT4_9BURK</name>
<dbReference type="EMBL" id="CP116346">
    <property type="protein sequence ID" value="WIT14107.1"/>
    <property type="molecule type" value="Genomic_DNA"/>
</dbReference>
<sequence length="93" mass="10248">MSSTNLMAGTQQQFVDKQMAGVIESIMLHSYSLANRGMIPSDAQLVDYIHQMEDAVVLDKVRKHPAAASTKVLSAEDAEVLRWSRLVGQRSTS</sequence>
<keyword evidence="2" id="KW-1185">Reference proteome</keyword>
<gene>
    <name evidence="1" type="ORF">PFX98_10920</name>
</gene>
<evidence type="ECO:0000313" key="1">
    <source>
        <dbReference type="EMBL" id="WIT14107.1"/>
    </source>
</evidence>